<reference evidence="3" key="1">
    <citation type="submission" date="2015-07" db="EMBL/GenBank/DDBJ databases">
        <title>Draft Genome Sequences of Anaerolinea thermolimosa IMO-1, Bellilinea caldifistulae GOMI-1, Leptolinea tardivitalis YMTK-2, Levilinea saccharolytica KIBI-1,Longilinea arvoryzae KOME-1, Previously Described as Members of the Anaerolineaceae (Chloroflexi).</title>
        <authorList>
            <person name="Sekiguchi Y."/>
            <person name="Ohashi A."/>
            <person name="Matsuura N."/>
            <person name="Tourlousse M.D."/>
        </authorList>
    </citation>
    <scope>NUCLEOTIDE SEQUENCE [LARGE SCALE GENOMIC DNA]</scope>
    <source>
        <strain evidence="3">KOME-1</strain>
    </source>
</reference>
<evidence type="ECO:0000313" key="3">
    <source>
        <dbReference type="EMBL" id="GAP13566.1"/>
    </source>
</evidence>
<dbReference type="PANTHER" id="PTHR31061">
    <property type="entry name" value="LD22376P"/>
    <property type="match status" value="1"/>
</dbReference>
<feature type="domain" description="Heparan-alpha-glucosaminide N-acetyltransferase catalytic" evidence="2">
    <location>
        <begin position="3"/>
        <end position="148"/>
    </location>
</feature>
<keyword evidence="1" id="KW-1133">Transmembrane helix</keyword>
<feature type="transmembrane region" description="Helical" evidence="1">
    <location>
        <begin position="256"/>
        <end position="275"/>
    </location>
</feature>
<feature type="transmembrane region" description="Helical" evidence="1">
    <location>
        <begin position="107"/>
        <end position="125"/>
    </location>
</feature>
<feature type="transmembrane region" description="Helical" evidence="1">
    <location>
        <begin position="190"/>
        <end position="209"/>
    </location>
</feature>
<dbReference type="STRING" id="360412.LARV_01321"/>
<dbReference type="InterPro" id="IPR012429">
    <property type="entry name" value="HGSNAT_cat"/>
</dbReference>
<gene>
    <name evidence="3" type="ORF">LARV_01321</name>
</gene>
<keyword evidence="1" id="KW-0472">Membrane</keyword>
<name>A0A0S7B8K4_9CHLR</name>
<feature type="transmembrane region" description="Helical" evidence="1">
    <location>
        <begin position="83"/>
        <end position="101"/>
    </location>
</feature>
<dbReference type="Proteomes" id="UP000055060">
    <property type="component" value="Unassembled WGS sequence"/>
</dbReference>
<keyword evidence="4" id="KW-1185">Reference proteome</keyword>
<sequence>MKRILSWDRYRGFAILLMAVVNDLATANGIPAFLKHAPGIGYTLADVVAPMFIFAMGLTFMASFQKRYANNKVDAYVSMIKRNLAFIGLGAIFSGVGVYFVQGADWGVLQALGVSGLMSLAVIRLKPVWRTLIAMAILAIYQCSITYWLSEQVLTHLHGGILGAISWGAMLILATVLLEMYSQKKLTMAYAVLLLALGGLALSPIAPISKHLVSASYILVSLALCGAIFGAVDAIGRWFHLEERRDFLCDWGENPLVLYLAHYALIGLFHIPNLWFEPPAWLSLIRTLVMLILLNYLAKFLHRKKVHFSF</sequence>
<proteinExistence type="predicted"/>
<feature type="transmembrane region" description="Helical" evidence="1">
    <location>
        <begin position="132"/>
        <end position="150"/>
    </location>
</feature>
<organism evidence="3">
    <name type="scientific">Longilinea arvoryzae</name>
    <dbReference type="NCBI Taxonomy" id="360412"/>
    <lineage>
        <taxon>Bacteria</taxon>
        <taxon>Bacillati</taxon>
        <taxon>Chloroflexota</taxon>
        <taxon>Anaerolineae</taxon>
        <taxon>Anaerolineales</taxon>
        <taxon>Anaerolineaceae</taxon>
        <taxon>Longilinea</taxon>
    </lineage>
</organism>
<dbReference type="OrthoDB" id="9788724at2"/>
<dbReference type="AlphaFoldDB" id="A0A0S7B8K4"/>
<feature type="transmembrane region" description="Helical" evidence="1">
    <location>
        <begin position="12"/>
        <end position="34"/>
    </location>
</feature>
<feature type="transmembrane region" description="Helical" evidence="1">
    <location>
        <begin position="40"/>
        <end position="62"/>
    </location>
</feature>
<evidence type="ECO:0000313" key="4">
    <source>
        <dbReference type="Proteomes" id="UP000055060"/>
    </source>
</evidence>
<dbReference type="Pfam" id="PF07786">
    <property type="entry name" value="HGSNAT_cat"/>
    <property type="match status" value="1"/>
</dbReference>
<dbReference type="RefSeq" id="WP_075072898.1">
    <property type="nucleotide sequence ID" value="NZ_DF967972.1"/>
</dbReference>
<keyword evidence="1" id="KW-0812">Transmembrane</keyword>
<evidence type="ECO:0000259" key="2">
    <source>
        <dbReference type="Pfam" id="PF07786"/>
    </source>
</evidence>
<dbReference type="PANTHER" id="PTHR31061:SF24">
    <property type="entry name" value="LD22376P"/>
    <property type="match status" value="1"/>
</dbReference>
<dbReference type="EMBL" id="DF967972">
    <property type="protein sequence ID" value="GAP13566.1"/>
    <property type="molecule type" value="Genomic_DNA"/>
</dbReference>
<feature type="transmembrane region" description="Helical" evidence="1">
    <location>
        <begin position="281"/>
        <end position="298"/>
    </location>
</feature>
<accession>A0A0S7B8K4</accession>
<feature type="transmembrane region" description="Helical" evidence="1">
    <location>
        <begin position="156"/>
        <end position="178"/>
    </location>
</feature>
<feature type="transmembrane region" description="Helical" evidence="1">
    <location>
        <begin position="215"/>
        <end position="235"/>
    </location>
</feature>
<protein>
    <recommendedName>
        <fullName evidence="2">Heparan-alpha-glucosaminide N-acetyltransferase catalytic domain-containing protein</fullName>
    </recommendedName>
</protein>
<evidence type="ECO:0000256" key="1">
    <source>
        <dbReference type="SAM" id="Phobius"/>
    </source>
</evidence>